<protein>
    <recommendedName>
        <fullName evidence="2">PB1 domain-containing protein</fullName>
    </recommendedName>
</protein>
<comment type="caution">
    <text evidence="3">The sequence shown here is derived from an EMBL/GenBank/DDBJ whole genome shotgun (WGS) entry which is preliminary data.</text>
</comment>
<keyword evidence="4" id="KW-1185">Reference proteome</keyword>
<dbReference type="OrthoDB" id="1914296at2759"/>
<dbReference type="Gene3D" id="3.10.20.90">
    <property type="entry name" value="Phosphatidylinositol 3-kinase Catalytic Subunit, Chain A, domain 1"/>
    <property type="match status" value="1"/>
</dbReference>
<evidence type="ECO:0000313" key="3">
    <source>
        <dbReference type="EMBL" id="KAI5417097.1"/>
    </source>
</evidence>
<evidence type="ECO:0000256" key="1">
    <source>
        <dbReference type="SAM" id="MobiDB-lite"/>
    </source>
</evidence>
<dbReference type="Gramene" id="PSAT_LOCUS17684_t1">
    <property type="protein sequence ID" value="CAL5198204.1"/>
    <property type="gene ID" value="PSAT_LOCUS17684"/>
</dbReference>
<dbReference type="PANTHER" id="PTHR31066">
    <property type="entry name" value="OS05G0427100 PROTEIN-RELATED"/>
    <property type="match status" value="1"/>
</dbReference>
<dbReference type="InterPro" id="IPR000270">
    <property type="entry name" value="PB1_dom"/>
</dbReference>
<gene>
    <name evidence="3" type="ORF">KIW84_041909</name>
</gene>
<dbReference type="SUPFAM" id="SSF54277">
    <property type="entry name" value="CAD &amp; PB1 domains"/>
    <property type="match status" value="1"/>
</dbReference>
<evidence type="ECO:0000313" key="4">
    <source>
        <dbReference type="Proteomes" id="UP001058974"/>
    </source>
</evidence>
<dbReference type="CDD" id="cd06410">
    <property type="entry name" value="PB1_UP2"/>
    <property type="match status" value="1"/>
</dbReference>
<sequence length="193" mass="20888">MESNPKNTTKLLFSYGGKILPRHTDGKLRYTGGHTRVLALSLPISYSELMVKFFELCGSSVTLKCPLPNGDLETLISVTSDEDLANIIDEYDRASSSLPHPLKIRAILSPPKSLKKVSPPQSSSSSATYSPSGSLYASAESLPYAAVNRLNCSPVSLGFPIGIPDRAVKGGCYTGKLHGSPRLLYRYSNNYCQ</sequence>
<dbReference type="SMART" id="SM00666">
    <property type="entry name" value="PB1"/>
    <property type="match status" value="1"/>
</dbReference>
<accession>A0A9D5AM25</accession>
<dbReference type="Pfam" id="PF00564">
    <property type="entry name" value="PB1"/>
    <property type="match status" value="1"/>
</dbReference>
<feature type="region of interest" description="Disordered" evidence="1">
    <location>
        <begin position="112"/>
        <end position="132"/>
    </location>
</feature>
<feature type="domain" description="PB1" evidence="2">
    <location>
        <begin position="23"/>
        <end position="109"/>
    </location>
</feature>
<dbReference type="Proteomes" id="UP001058974">
    <property type="component" value="Chromosome 4"/>
</dbReference>
<dbReference type="PANTHER" id="PTHR31066:SF99">
    <property type="entry name" value="PB1 DOMAIN PROTEIN"/>
    <property type="match status" value="1"/>
</dbReference>
<organism evidence="3 4">
    <name type="scientific">Pisum sativum</name>
    <name type="common">Garden pea</name>
    <name type="synonym">Lathyrus oleraceus</name>
    <dbReference type="NCBI Taxonomy" id="3888"/>
    <lineage>
        <taxon>Eukaryota</taxon>
        <taxon>Viridiplantae</taxon>
        <taxon>Streptophyta</taxon>
        <taxon>Embryophyta</taxon>
        <taxon>Tracheophyta</taxon>
        <taxon>Spermatophyta</taxon>
        <taxon>Magnoliopsida</taxon>
        <taxon>eudicotyledons</taxon>
        <taxon>Gunneridae</taxon>
        <taxon>Pentapetalae</taxon>
        <taxon>rosids</taxon>
        <taxon>fabids</taxon>
        <taxon>Fabales</taxon>
        <taxon>Fabaceae</taxon>
        <taxon>Papilionoideae</taxon>
        <taxon>50 kb inversion clade</taxon>
        <taxon>NPAAA clade</taxon>
        <taxon>Hologalegina</taxon>
        <taxon>IRL clade</taxon>
        <taxon>Fabeae</taxon>
        <taxon>Lathyrus</taxon>
    </lineage>
</organism>
<dbReference type="AlphaFoldDB" id="A0A9D5AM25"/>
<evidence type="ECO:0000259" key="2">
    <source>
        <dbReference type="SMART" id="SM00666"/>
    </source>
</evidence>
<reference evidence="3 4" key="1">
    <citation type="journal article" date="2022" name="Nat. Genet.">
        <title>Improved pea reference genome and pan-genome highlight genomic features and evolutionary characteristics.</title>
        <authorList>
            <person name="Yang T."/>
            <person name="Liu R."/>
            <person name="Luo Y."/>
            <person name="Hu S."/>
            <person name="Wang D."/>
            <person name="Wang C."/>
            <person name="Pandey M.K."/>
            <person name="Ge S."/>
            <person name="Xu Q."/>
            <person name="Li N."/>
            <person name="Li G."/>
            <person name="Huang Y."/>
            <person name="Saxena R.K."/>
            <person name="Ji Y."/>
            <person name="Li M."/>
            <person name="Yan X."/>
            <person name="He Y."/>
            <person name="Liu Y."/>
            <person name="Wang X."/>
            <person name="Xiang C."/>
            <person name="Varshney R.K."/>
            <person name="Ding H."/>
            <person name="Gao S."/>
            <person name="Zong X."/>
        </authorList>
    </citation>
    <scope>NUCLEOTIDE SEQUENCE [LARGE SCALE GENOMIC DNA]</scope>
    <source>
        <strain evidence="3 4">cv. Zhongwan 6</strain>
    </source>
</reference>
<dbReference type="InterPro" id="IPR053198">
    <property type="entry name" value="Gynoecium_Dev_Regulator"/>
</dbReference>
<proteinExistence type="predicted"/>
<name>A0A9D5AM25_PEA</name>
<dbReference type="Gramene" id="Psat04G0190900-T1">
    <property type="protein sequence ID" value="KAI5417097.1"/>
    <property type="gene ID" value="KIW84_041909"/>
</dbReference>
<dbReference type="EMBL" id="JAMSHJ010000004">
    <property type="protein sequence ID" value="KAI5417097.1"/>
    <property type="molecule type" value="Genomic_DNA"/>
</dbReference>